<dbReference type="GO" id="GO:0006508">
    <property type="term" value="P:proteolysis"/>
    <property type="evidence" value="ECO:0007669"/>
    <property type="project" value="InterPro"/>
</dbReference>
<keyword evidence="3" id="KW-0843">Virulence</keyword>
<evidence type="ECO:0000256" key="2">
    <source>
        <dbReference type="ARBA" id="ARBA00022729"/>
    </source>
</evidence>
<name>A0A024UQF1_9STRA</name>
<dbReference type="Pfam" id="PF00089">
    <property type="entry name" value="Trypsin"/>
    <property type="match status" value="1"/>
</dbReference>
<dbReference type="SUPFAM" id="SSF50494">
    <property type="entry name" value="Trypsin-like serine proteases"/>
    <property type="match status" value="1"/>
</dbReference>
<dbReference type="VEuPathDB" id="FungiDB:H310_02287"/>
<dbReference type="GeneID" id="20079337"/>
<evidence type="ECO:0000256" key="3">
    <source>
        <dbReference type="ARBA" id="ARBA00023026"/>
    </source>
</evidence>
<keyword evidence="5" id="KW-0325">Glycoprotein</keyword>
<accession>A0A024UQF1</accession>
<dbReference type="GO" id="GO:0004252">
    <property type="term" value="F:serine-type endopeptidase activity"/>
    <property type="evidence" value="ECO:0007669"/>
    <property type="project" value="InterPro"/>
</dbReference>
<sequence length="249" mass="27220">MTKFLALAALFAFAAARPEIFNGTIVPKGKYKYVATIHDEESGLLVGGATLIAPKVLLTAASCAEEWADLAWIGSHYLRDNTDGERIKVVKRIVHPDYDKDTSENDVAIFVLETKSNFTPVALNLNDAATEPGTVSWMRGFGIPGISISEDEPPVLMEAEVKIWSNDECRKATNSVIFKSNLCAYSADKDPCSYNEGGPLIIMRGGVEYVAGVLSLGKCNRFKEPSVYTRVSSVYDFIKPFLAIAQPEN</sequence>
<reference evidence="8" key="1">
    <citation type="submission" date="2013-12" db="EMBL/GenBank/DDBJ databases">
        <title>The Genome Sequence of Aphanomyces invadans NJM9701.</title>
        <authorList>
            <consortium name="The Broad Institute Genomics Platform"/>
            <person name="Russ C."/>
            <person name="Tyler B."/>
            <person name="van West P."/>
            <person name="Dieguez-Uribeondo J."/>
            <person name="Young S.K."/>
            <person name="Zeng Q."/>
            <person name="Gargeya S."/>
            <person name="Fitzgerald M."/>
            <person name="Abouelleil A."/>
            <person name="Alvarado L."/>
            <person name="Chapman S.B."/>
            <person name="Gainer-Dewar J."/>
            <person name="Goldberg J."/>
            <person name="Griggs A."/>
            <person name="Gujja S."/>
            <person name="Hansen M."/>
            <person name="Howarth C."/>
            <person name="Imamovic A."/>
            <person name="Ireland A."/>
            <person name="Larimer J."/>
            <person name="McCowan C."/>
            <person name="Murphy C."/>
            <person name="Pearson M."/>
            <person name="Poon T.W."/>
            <person name="Priest M."/>
            <person name="Roberts A."/>
            <person name="Saif S."/>
            <person name="Shea T."/>
            <person name="Sykes S."/>
            <person name="Wortman J."/>
            <person name="Nusbaum C."/>
            <person name="Birren B."/>
        </authorList>
    </citation>
    <scope>NUCLEOTIDE SEQUENCE [LARGE SCALE GENOMIC DNA]</scope>
    <source>
        <strain evidence="8">NJM9701</strain>
    </source>
</reference>
<comment type="similarity">
    <text evidence="1">Belongs to the peptidase S1 family.</text>
</comment>
<dbReference type="Gene3D" id="2.40.10.10">
    <property type="entry name" value="Trypsin-like serine proteases"/>
    <property type="match status" value="1"/>
</dbReference>
<dbReference type="InterPro" id="IPR001254">
    <property type="entry name" value="Trypsin_dom"/>
</dbReference>
<gene>
    <name evidence="8" type="ORF">H310_02287</name>
</gene>
<feature type="chain" id="PRO_5001535373" description="Peptidase S1 domain-containing protein" evidence="6">
    <location>
        <begin position="17"/>
        <end position="249"/>
    </location>
</feature>
<evidence type="ECO:0000256" key="5">
    <source>
        <dbReference type="ARBA" id="ARBA00023180"/>
    </source>
</evidence>
<dbReference type="PANTHER" id="PTHR24276:SF98">
    <property type="entry name" value="FI18310P1-RELATED"/>
    <property type="match status" value="1"/>
</dbReference>
<dbReference type="PROSITE" id="PS50240">
    <property type="entry name" value="TRYPSIN_DOM"/>
    <property type="match status" value="1"/>
</dbReference>
<evidence type="ECO:0000256" key="4">
    <source>
        <dbReference type="ARBA" id="ARBA00023157"/>
    </source>
</evidence>
<feature type="signal peptide" evidence="6">
    <location>
        <begin position="1"/>
        <end position="16"/>
    </location>
</feature>
<dbReference type="EMBL" id="KI913954">
    <property type="protein sequence ID" value="ETW07868.1"/>
    <property type="molecule type" value="Genomic_DNA"/>
</dbReference>
<dbReference type="PRINTS" id="PR00722">
    <property type="entry name" value="CHYMOTRYPSIN"/>
</dbReference>
<dbReference type="eggNOG" id="KOG3627">
    <property type="taxonomic scope" value="Eukaryota"/>
</dbReference>
<dbReference type="OrthoDB" id="105698at2759"/>
<feature type="domain" description="Peptidase S1" evidence="7">
    <location>
        <begin position="20"/>
        <end position="243"/>
    </location>
</feature>
<dbReference type="InterPro" id="IPR043504">
    <property type="entry name" value="Peptidase_S1_PA_chymotrypsin"/>
</dbReference>
<dbReference type="InterPro" id="IPR050430">
    <property type="entry name" value="Peptidase_S1"/>
</dbReference>
<organism evidence="8">
    <name type="scientific">Aphanomyces invadans</name>
    <dbReference type="NCBI Taxonomy" id="157072"/>
    <lineage>
        <taxon>Eukaryota</taxon>
        <taxon>Sar</taxon>
        <taxon>Stramenopiles</taxon>
        <taxon>Oomycota</taxon>
        <taxon>Saprolegniomycetes</taxon>
        <taxon>Saprolegniales</taxon>
        <taxon>Verrucalvaceae</taxon>
        <taxon>Aphanomyces</taxon>
    </lineage>
</organism>
<dbReference type="RefSeq" id="XP_008863961.1">
    <property type="nucleotide sequence ID" value="XM_008865739.1"/>
</dbReference>
<dbReference type="InterPro" id="IPR009003">
    <property type="entry name" value="Peptidase_S1_PA"/>
</dbReference>
<dbReference type="SMART" id="SM00020">
    <property type="entry name" value="Tryp_SPc"/>
    <property type="match status" value="1"/>
</dbReference>
<keyword evidence="2 6" id="KW-0732">Signal</keyword>
<dbReference type="InterPro" id="IPR001314">
    <property type="entry name" value="Peptidase_S1A"/>
</dbReference>
<evidence type="ECO:0000256" key="6">
    <source>
        <dbReference type="SAM" id="SignalP"/>
    </source>
</evidence>
<dbReference type="AlphaFoldDB" id="A0A024UQF1"/>
<dbReference type="STRING" id="157072.A0A024UQF1"/>
<evidence type="ECO:0000259" key="7">
    <source>
        <dbReference type="PROSITE" id="PS50240"/>
    </source>
</evidence>
<dbReference type="CDD" id="cd00190">
    <property type="entry name" value="Tryp_SPc"/>
    <property type="match status" value="1"/>
</dbReference>
<protein>
    <recommendedName>
        <fullName evidence="7">Peptidase S1 domain-containing protein</fullName>
    </recommendedName>
</protein>
<evidence type="ECO:0000313" key="8">
    <source>
        <dbReference type="EMBL" id="ETW07868.1"/>
    </source>
</evidence>
<evidence type="ECO:0000256" key="1">
    <source>
        <dbReference type="ARBA" id="ARBA00007664"/>
    </source>
</evidence>
<keyword evidence="4" id="KW-1015">Disulfide bond</keyword>
<dbReference type="PANTHER" id="PTHR24276">
    <property type="entry name" value="POLYSERASE-RELATED"/>
    <property type="match status" value="1"/>
</dbReference>
<proteinExistence type="inferred from homology"/>